<dbReference type="EMBL" id="JADOTY010000001">
    <property type="protein sequence ID" value="MBG6100297.1"/>
    <property type="molecule type" value="Genomic_DNA"/>
</dbReference>
<protein>
    <submittedName>
        <fullName evidence="1">Uncharacterized protein</fullName>
    </submittedName>
</protein>
<evidence type="ECO:0000313" key="1">
    <source>
        <dbReference type="EMBL" id="MBG6100297.1"/>
    </source>
</evidence>
<reference evidence="1 2" key="1">
    <citation type="submission" date="2020-11" db="EMBL/GenBank/DDBJ databases">
        <title>Sequencing the genomes of 1000 actinobacteria strains.</title>
        <authorList>
            <person name="Klenk H.-P."/>
        </authorList>
    </citation>
    <scope>NUCLEOTIDE SEQUENCE [LARGE SCALE GENOMIC DNA]</scope>
    <source>
        <strain evidence="1 2">DSM 101695</strain>
    </source>
</reference>
<comment type="caution">
    <text evidence="1">The sequence shown here is derived from an EMBL/GenBank/DDBJ whole genome shotgun (WGS) entry which is preliminary data.</text>
</comment>
<evidence type="ECO:0000313" key="2">
    <source>
        <dbReference type="Proteomes" id="UP000631791"/>
    </source>
</evidence>
<name>A0ABS0JVC7_9ACTN</name>
<accession>A0ABS0JVC7</accession>
<dbReference type="Proteomes" id="UP000631791">
    <property type="component" value="Unassembled WGS sequence"/>
</dbReference>
<organism evidence="1 2">
    <name type="scientific">Micromonospora vinacea</name>
    <dbReference type="NCBI Taxonomy" id="709878"/>
    <lineage>
        <taxon>Bacteria</taxon>
        <taxon>Bacillati</taxon>
        <taxon>Actinomycetota</taxon>
        <taxon>Actinomycetes</taxon>
        <taxon>Micromonosporales</taxon>
        <taxon>Micromonosporaceae</taxon>
        <taxon>Micromonospora</taxon>
    </lineage>
</organism>
<proteinExistence type="predicted"/>
<sequence>MGAGRQALNVGAPHHVEVCVPTLPATTRSQAVIHSAESG</sequence>
<keyword evidence="2" id="KW-1185">Reference proteome</keyword>
<gene>
    <name evidence="1" type="ORF">IW249_000711</name>
</gene>